<evidence type="ECO:0000313" key="3">
    <source>
        <dbReference type="Proteomes" id="UP001589854"/>
    </source>
</evidence>
<dbReference type="NCBIfam" id="TIGR02832">
    <property type="entry name" value="spo_yunB"/>
    <property type="match status" value="1"/>
</dbReference>
<evidence type="ECO:0000256" key="1">
    <source>
        <dbReference type="SAM" id="Phobius"/>
    </source>
</evidence>
<protein>
    <submittedName>
        <fullName evidence="2">Sporulation protein YunB</fullName>
    </submittedName>
</protein>
<feature type="transmembrane region" description="Helical" evidence="1">
    <location>
        <begin position="20"/>
        <end position="38"/>
    </location>
</feature>
<keyword evidence="1" id="KW-0472">Membrane</keyword>
<keyword evidence="1" id="KW-1133">Transmembrane helix</keyword>
<accession>A0ABV6GBH6</accession>
<dbReference type="RefSeq" id="WP_378931411.1">
    <property type="nucleotide sequence ID" value="NZ_JBHLVO010000003.1"/>
</dbReference>
<reference evidence="2 3" key="1">
    <citation type="submission" date="2024-09" db="EMBL/GenBank/DDBJ databases">
        <authorList>
            <person name="Sun Q."/>
            <person name="Mori K."/>
        </authorList>
    </citation>
    <scope>NUCLEOTIDE SEQUENCE [LARGE SCALE GENOMIC DNA]</scope>
    <source>
        <strain evidence="2 3">CCM 7228</strain>
    </source>
</reference>
<keyword evidence="3" id="KW-1185">Reference proteome</keyword>
<comment type="caution">
    <text evidence="2">The sequence shown here is derived from an EMBL/GenBank/DDBJ whole genome shotgun (WGS) entry which is preliminary data.</text>
</comment>
<sequence>MAKFRGRPPKRGPLPFRYVLLLSLVIFIFMTVGGLWYIEEQIEPTLMSIAELEATSIATLIIQEAVEGELFTDEEAASLYIEDKDNDGNINSTRYNTRVVNKALRRVTDNITKKLEEVEMGNFNTSDPGEPKKDIKENSGIIYDIPLGRATGNALLSTLGPKIPIRFYLIGDVHTDPKYKITEYGINNAIYEISIYTEVTVQIILPFATERATIHNTIPVIKDNIRGDVPLYFNESNDSSPSIQLPEKP</sequence>
<name>A0ABV6GBH6_9BACI</name>
<dbReference type="PIRSF" id="PIRSF021383">
    <property type="entry name" value="YunB"/>
    <property type="match status" value="1"/>
</dbReference>
<keyword evidence="1" id="KW-0812">Transmembrane</keyword>
<organism evidence="2 3">
    <name type="scientific">Metabacillus herbersteinensis</name>
    <dbReference type="NCBI Taxonomy" id="283816"/>
    <lineage>
        <taxon>Bacteria</taxon>
        <taxon>Bacillati</taxon>
        <taxon>Bacillota</taxon>
        <taxon>Bacilli</taxon>
        <taxon>Bacillales</taxon>
        <taxon>Bacillaceae</taxon>
        <taxon>Metabacillus</taxon>
    </lineage>
</organism>
<dbReference type="Pfam" id="PF09560">
    <property type="entry name" value="Spore_YunB"/>
    <property type="match status" value="1"/>
</dbReference>
<proteinExistence type="predicted"/>
<gene>
    <name evidence="2" type="primary">yunB</name>
    <name evidence="2" type="ORF">ACFFIX_05535</name>
</gene>
<dbReference type="Proteomes" id="UP001589854">
    <property type="component" value="Unassembled WGS sequence"/>
</dbReference>
<evidence type="ECO:0000313" key="2">
    <source>
        <dbReference type="EMBL" id="MFC0270910.1"/>
    </source>
</evidence>
<dbReference type="EMBL" id="JBHLVO010000003">
    <property type="protein sequence ID" value="MFC0270910.1"/>
    <property type="molecule type" value="Genomic_DNA"/>
</dbReference>
<dbReference type="InterPro" id="IPR014197">
    <property type="entry name" value="Sporulation_prot_YunB"/>
</dbReference>